<protein>
    <submittedName>
        <fullName evidence="3">Uncharacterized protein</fullName>
    </submittedName>
</protein>
<dbReference type="EMBL" id="JBAMIC010000011">
    <property type="protein sequence ID" value="KAK7100015.1"/>
    <property type="molecule type" value="Genomic_DNA"/>
</dbReference>
<gene>
    <name evidence="3" type="ORF">V1264_023028</name>
</gene>
<feature type="compositionally biased region" description="Low complexity" evidence="2">
    <location>
        <begin position="339"/>
        <end position="351"/>
    </location>
</feature>
<name>A0AAN9BAJ7_9CAEN</name>
<feature type="compositionally biased region" description="Polar residues" evidence="2">
    <location>
        <begin position="390"/>
        <end position="399"/>
    </location>
</feature>
<dbReference type="Proteomes" id="UP001374579">
    <property type="component" value="Unassembled WGS sequence"/>
</dbReference>
<feature type="compositionally biased region" description="Polar residues" evidence="2">
    <location>
        <begin position="352"/>
        <end position="367"/>
    </location>
</feature>
<feature type="compositionally biased region" description="Basic and acidic residues" evidence="2">
    <location>
        <begin position="968"/>
        <end position="986"/>
    </location>
</feature>
<feature type="compositionally biased region" description="Low complexity" evidence="2">
    <location>
        <begin position="750"/>
        <end position="763"/>
    </location>
</feature>
<dbReference type="SUPFAM" id="SSF46966">
    <property type="entry name" value="Spectrin repeat"/>
    <property type="match status" value="2"/>
</dbReference>
<dbReference type="Gene3D" id="1.20.58.60">
    <property type="match status" value="1"/>
</dbReference>
<comment type="caution">
    <text evidence="3">The sequence shown here is derived from an EMBL/GenBank/DDBJ whole genome shotgun (WGS) entry which is preliminary data.</text>
</comment>
<feature type="region of interest" description="Disordered" evidence="2">
    <location>
        <begin position="966"/>
        <end position="986"/>
    </location>
</feature>
<feature type="compositionally biased region" description="Polar residues" evidence="2">
    <location>
        <begin position="703"/>
        <end position="730"/>
    </location>
</feature>
<evidence type="ECO:0000313" key="4">
    <source>
        <dbReference type="Proteomes" id="UP001374579"/>
    </source>
</evidence>
<evidence type="ECO:0000313" key="3">
    <source>
        <dbReference type="EMBL" id="KAK7100015.1"/>
    </source>
</evidence>
<evidence type="ECO:0000256" key="1">
    <source>
        <dbReference type="SAM" id="Coils"/>
    </source>
</evidence>
<feature type="compositionally biased region" description="Basic and acidic residues" evidence="2">
    <location>
        <begin position="693"/>
        <end position="702"/>
    </location>
</feature>
<feature type="coiled-coil region" evidence="1">
    <location>
        <begin position="71"/>
        <end position="118"/>
    </location>
</feature>
<keyword evidence="1" id="KW-0175">Coiled coil</keyword>
<feature type="region of interest" description="Disordered" evidence="2">
    <location>
        <begin position="654"/>
        <end position="763"/>
    </location>
</feature>
<reference evidence="3 4" key="1">
    <citation type="submission" date="2024-02" db="EMBL/GenBank/DDBJ databases">
        <title>Chromosome-scale genome assembly of the rough periwinkle Littorina saxatilis.</title>
        <authorList>
            <person name="De Jode A."/>
            <person name="Faria R."/>
            <person name="Formenti G."/>
            <person name="Sims Y."/>
            <person name="Smith T.P."/>
            <person name="Tracey A."/>
            <person name="Wood J.M.D."/>
            <person name="Zagrodzka Z.B."/>
            <person name="Johannesson K."/>
            <person name="Butlin R.K."/>
            <person name="Leder E.H."/>
        </authorList>
    </citation>
    <scope>NUCLEOTIDE SEQUENCE [LARGE SCALE GENOMIC DNA]</scope>
    <source>
        <strain evidence="3">Snail1</strain>
        <tissue evidence="3">Muscle</tissue>
    </source>
</reference>
<organism evidence="3 4">
    <name type="scientific">Littorina saxatilis</name>
    <dbReference type="NCBI Taxonomy" id="31220"/>
    <lineage>
        <taxon>Eukaryota</taxon>
        <taxon>Metazoa</taxon>
        <taxon>Spiralia</taxon>
        <taxon>Lophotrochozoa</taxon>
        <taxon>Mollusca</taxon>
        <taxon>Gastropoda</taxon>
        <taxon>Caenogastropoda</taxon>
        <taxon>Littorinimorpha</taxon>
        <taxon>Littorinoidea</taxon>
        <taxon>Littorinidae</taxon>
        <taxon>Littorina</taxon>
    </lineage>
</organism>
<keyword evidence="4" id="KW-1185">Reference proteome</keyword>
<sequence>MTDTTQNSSSTNLNVADSHGTHTKEWDLYNKEKTLLLNFFTKAESTLQSSSELVQDEVAAQEVCKELHSTLKELKDLLKSMTECNTKLRKKIRRSRKREQLNQEMRDFSQLFDTVENQLTERLDYFQGSVVRWRECYKRLHVLCDWMLDTEAKLTRTENTTLKTTEKHVTEAKAFYNQIYEKGVTLEAIEADVKTLTTNTSSQQEHSPLTSNIALVRRKWESMCSRSLAQSENLAHWQSYRKLKKQVVLWVVRTEKQCGGELAECASPEQAETLCALCQKLLQEHEENRTVLETLRREAAYFGDLPNVIDELEIMHNRWNSIGTTLRHRLEDLQKPFVASSSSSNKASSNSEVTDTQTSGEGNISDSAAVSDRLNASQEFPLIEHIQDSASDVQSSHNGEQTHPEEETGTTVSTDDAGRAENQQKSVRAIFAEMTSNAARKEQTRTVSLPERRQTLLSRFKPVEERAKRMQQCIIESSHEIYPADMPNRIKTLQGMLAEYNQHTPATDALQQDLGDLMNTSSDEDHKSLDPHVKLLQRLDKIGDMLEARVSVCEKWKQYDSALKGLQAQLESLQKRLNNASGIAAEEATEVTSEVPRLRGALISKQKEAEGLTERMKATQVFLKDPVTHNPLHLQTQLQELEQMCDAVELMTQTKPYSHERQNSDGTGPTNTRLSDSGGPVYKVRLSQPDLQNQERMEHHTTSSEARTSVSSGSEVNIGQANTVAITSTDITEEGEPNAIPSSQTEETPSDTNPSSPSDDISTAGMAVNVGYADTVTISMSNARARFDWSDTARDSREERARERQHIQEIHDNIARLSHKIDTAMTRTQSDATLISQIEEMVEKRKREEEHLSKMTERENVVIYYLQPDEKHSVALRQSPKVLKDDLLMNLAQDLYRHFSIRLLAISQDFVLFMDVPCAEAPNLKRNLPVILSMIRNVLHENFSHTMTWQPPGVCSPWDIWKMAKQQRKAEEQAQNSKERKSEERNLEDTIAQLGSLLENERLQAAEKEAQIHEYQAKLDDNTECTFSLDRLSSLLEKEKQNTASKDAVIQELQNKLEDIKGLQTDLDKEKRNAADKDCIIHELQHRMSLDASRLRQERDEERERRNKETDSFVQLVKDLSEKCFKLGQQQVDEIAKSQESERKLEREQARHTELETRLQQGPAGLNSLFAENENLKAELQVLKDSVKSATLKIEHMRR</sequence>
<feature type="region of interest" description="Disordered" evidence="2">
    <location>
        <begin position="339"/>
        <end position="367"/>
    </location>
</feature>
<dbReference type="AlphaFoldDB" id="A0AAN9BAJ7"/>
<proteinExistence type="predicted"/>
<feature type="coiled-coil region" evidence="1">
    <location>
        <begin position="556"/>
        <end position="583"/>
    </location>
</feature>
<feature type="region of interest" description="Disordered" evidence="2">
    <location>
        <begin position="390"/>
        <end position="421"/>
    </location>
</feature>
<accession>A0AAN9BAJ7</accession>
<feature type="compositionally biased region" description="Polar residues" evidence="2">
    <location>
        <begin position="664"/>
        <end position="675"/>
    </location>
</feature>
<evidence type="ECO:0000256" key="2">
    <source>
        <dbReference type="SAM" id="MobiDB-lite"/>
    </source>
</evidence>
<feature type="coiled-coil region" evidence="1">
    <location>
        <begin position="1138"/>
        <end position="1193"/>
    </location>
</feature>